<dbReference type="InterPro" id="IPR036046">
    <property type="entry name" value="Acylphosphatase-like_dom_sf"/>
</dbReference>
<dbReference type="SUPFAM" id="SSF54975">
    <property type="entry name" value="Acylphosphatase/BLUF domain-like"/>
    <property type="match status" value="1"/>
</dbReference>
<keyword evidence="5 8" id="KW-0378">Hydrolase</keyword>
<comment type="similarity">
    <text evidence="1 6">Belongs to the acylphosphatase family.</text>
</comment>
<feature type="domain" description="Acylphosphatase-like" evidence="7">
    <location>
        <begin position="6"/>
        <end position="92"/>
    </location>
</feature>
<feature type="active site" evidence="5">
    <location>
        <position position="39"/>
    </location>
</feature>
<evidence type="ECO:0000259" key="7">
    <source>
        <dbReference type="PROSITE" id="PS51160"/>
    </source>
</evidence>
<dbReference type="PANTHER" id="PTHR47268:SF4">
    <property type="entry name" value="ACYLPHOSPHATASE"/>
    <property type="match status" value="1"/>
</dbReference>
<proteinExistence type="inferred from homology"/>
<evidence type="ECO:0000313" key="8">
    <source>
        <dbReference type="EMBL" id="MDP9906221.1"/>
    </source>
</evidence>
<organism evidence="8 11">
    <name type="scientific">Arthrobacter bambusae</name>
    <dbReference type="NCBI Taxonomy" id="1338426"/>
    <lineage>
        <taxon>Bacteria</taxon>
        <taxon>Bacillati</taxon>
        <taxon>Actinomycetota</taxon>
        <taxon>Actinomycetes</taxon>
        <taxon>Micrococcales</taxon>
        <taxon>Micrococcaceae</taxon>
        <taxon>Arthrobacter</taxon>
    </lineage>
</organism>
<dbReference type="AlphaFoldDB" id="A0AAW8DBE8"/>
<evidence type="ECO:0000256" key="3">
    <source>
        <dbReference type="ARBA" id="ARBA00015991"/>
    </source>
</evidence>
<dbReference type="EC" id="3.6.1.7" evidence="2 5"/>
<dbReference type="Pfam" id="PF00708">
    <property type="entry name" value="Acylphosphatase"/>
    <property type="match status" value="1"/>
</dbReference>
<name>A0AAW8DBE8_9MICC</name>
<dbReference type="InterPro" id="IPR001792">
    <property type="entry name" value="Acylphosphatase-like_dom"/>
</dbReference>
<dbReference type="Proteomes" id="UP001230951">
    <property type="component" value="Unassembled WGS sequence"/>
</dbReference>
<evidence type="ECO:0000256" key="1">
    <source>
        <dbReference type="ARBA" id="ARBA00005614"/>
    </source>
</evidence>
<dbReference type="Proteomes" id="UP001242995">
    <property type="component" value="Unassembled WGS sequence"/>
</dbReference>
<dbReference type="GO" id="GO:0003998">
    <property type="term" value="F:acylphosphatase activity"/>
    <property type="evidence" value="ECO:0007669"/>
    <property type="project" value="UniProtKB-EC"/>
</dbReference>
<evidence type="ECO:0000313" key="11">
    <source>
        <dbReference type="Proteomes" id="UP001242995"/>
    </source>
</evidence>
<evidence type="ECO:0000256" key="5">
    <source>
        <dbReference type="PROSITE-ProRule" id="PRU00520"/>
    </source>
</evidence>
<dbReference type="PROSITE" id="PS51160">
    <property type="entry name" value="ACYLPHOSPHATASE_3"/>
    <property type="match status" value="1"/>
</dbReference>
<comment type="catalytic activity">
    <reaction evidence="4 5">
        <text>an acyl phosphate + H2O = a carboxylate + phosphate + H(+)</text>
        <dbReference type="Rhea" id="RHEA:14965"/>
        <dbReference type="ChEBI" id="CHEBI:15377"/>
        <dbReference type="ChEBI" id="CHEBI:15378"/>
        <dbReference type="ChEBI" id="CHEBI:29067"/>
        <dbReference type="ChEBI" id="CHEBI:43474"/>
        <dbReference type="ChEBI" id="CHEBI:59918"/>
        <dbReference type="EC" id="3.6.1.7"/>
    </reaction>
</comment>
<dbReference type="InterPro" id="IPR020456">
    <property type="entry name" value="Acylphosphatase"/>
</dbReference>
<comment type="caution">
    <text evidence="8">The sequence shown here is derived from an EMBL/GenBank/DDBJ whole genome shotgun (WGS) entry which is preliminary data.</text>
</comment>
<keyword evidence="10" id="KW-1185">Reference proteome</keyword>
<reference evidence="8 10" key="1">
    <citation type="submission" date="2023-07" db="EMBL/GenBank/DDBJ databases">
        <title>Sorghum-associated microbial communities from plants grown in Nebraska, USA.</title>
        <authorList>
            <person name="Schachtman D."/>
        </authorList>
    </citation>
    <scope>NUCLEOTIDE SEQUENCE</scope>
    <source>
        <strain evidence="8">DS1006</strain>
        <strain evidence="9 10">DS1016</strain>
    </source>
</reference>
<evidence type="ECO:0000256" key="6">
    <source>
        <dbReference type="RuleBase" id="RU004168"/>
    </source>
</evidence>
<dbReference type="EMBL" id="JAUSTF010000010">
    <property type="protein sequence ID" value="MDQ0182221.1"/>
    <property type="molecule type" value="Genomic_DNA"/>
</dbReference>
<evidence type="ECO:0000256" key="2">
    <source>
        <dbReference type="ARBA" id="ARBA00012150"/>
    </source>
</evidence>
<dbReference type="PROSITE" id="PS00150">
    <property type="entry name" value="ACYLPHOSPHATASE_1"/>
    <property type="match status" value="1"/>
</dbReference>
<sequence>MSSPVRVTAMVTGRVQGVGFRYSTMHQARLLGLTGEAANQLDGSVQVIAEGDREAVDSLLEWLQSRDAPGRVKHVDATFTQATGEFSGFWVD</sequence>
<dbReference type="EMBL" id="JAUSRG010000010">
    <property type="protein sequence ID" value="MDP9906221.1"/>
    <property type="molecule type" value="Genomic_DNA"/>
</dbReference>
<protein>
    <recommendedName>
        <fullName evidence="3 5">acylphosphatase</fullName>
        <ecNumber evidence="2 5">3.6.1.7</ecNumber>
    </recommendedName>
</protein>
<accession>A0AAW8DBE8</accession>
<gene>
    <name evidence="8" type="ORF">J2S90_003200</name>
    <name evidence="9" type="ORF">J2S93_003668</name>
</gene>
<dbReference type="Gene3D" id="3.30.70.100">
    <property type="match status" value="1"/>
</dbReference>
<evidence type="ECO:0000313" key="9">
    <source>
        <dbReference type="EMBL" id="MDQ0182221.1"/>
    </source>
</evidence>
<dbReference type="RefSeq" id="WP_059388602.1">
    <property type="nucleotide sequence ID" value="NZ_JAUSRG010000010.1"/>
</dbReference>
<evidence type="ECO:0000256" key="4">
    <source>
        <dbReference type="ARBA" id="ARBA00047645"/>
    </source>
</evidence>
<evidence type="ECO:0000313" key="10">
    <source>
        <dbReference type="Proteomes" id="UP001230951"/>
    </source>
</evidence>
<dbReference type="InterPro" id="IPR017968">
    <property type="entry name" value="Acylphosphatase_CS"/>
</dbReference>
<dbReference type="NCBIfam" id="NF011001">
    <property type="entry name" value="PRK14427.1"/>
    <property type="match status" value="1"/>
</dbReference>
<feature type="active site" evidence="5">
    <location>
        <position position="21"/>
    </location>
</feature>
<dbReference type="PANTHER" id="PTHR47268">
    <property type="entry name" value="ACYLPHOSPHATASE"/>
    <property type="match status" value="1"/>
</dbReference>
<dbReference type="NCBIfam" id="NF010997">
    <property type="entry name" value="PRK14422.1"/>
    <property type="match status" value="1"/>
</dbReference>